<evidence type="ECO:0000256" key="1">
    <source>
        <dbReference type="SAM" id="MobiDB-lite"/>
    </source>
</evidence>
<dbReference type="EMBL" id="JADFTS010000009">
    <property type="protein sequence ID" value="KAF9588029.1"/>
    <property type="molecule type" value="Genomic_DNA"/>
</dbReference>
<keyword evidence="3" id="KW-1185">Reference proteome</keyword>
<evidence type="ECO:0000313" key="3">
    <source>
        <dbReference type="Proteomes" id="UP000631114"/>
    </source>
</evidence>
<feature type="non-terminal residue" evidence="2">
    <location>
        <position position="336"/>
    </location>
</feature>
<dbReference type="PANTHER" id="PTHR33144">
    <property type="entry name" value="OS10G0409366 PROTEIN-RELATED"/>
    <property type="match status" value="1"/>
</dbReference>
<accession>A0A835GVA4</accession>
<proteinExistence type="predicted"/>
<name>A0A835GVA4_9MAGN</name>
<dbReference type="PANTHER" id="PTHR33144:SF25">
    <property type="entry name" value="DUF4216 DOMAIN-CONTAINING PROTEIN"/>
    <property type="match status" value="1"/>
</dbReference>
<gene>
    <name evidence="2" type="ORF">IFM89_007204</name>
</gene>
<organism evidence="2 3">
    <name type="scientific">Coptis chinensis</name>
    <dbReference type="NCBI Taxonomy" id="261450"/>
    <lineage>
        <taxon>Eukaryota</taxon>
        <taxon>Viridiplantae</taxon>
        <taxon>Streptophyta</taxon>
        <taxon>Embryophyta</taxon>
        <taxon>Tracheophyta</taxon>
        <taxon>Spermatophyta</taxon>
        <taxon>Magnoliopsida</taxon>
        <taxon>Ranunculales</taxon>
        <taxon>Ranunculaceae</taxon>
        <taxon>Coptidoideae</taxon>
        <taxon>Coptis</taxon>
    </lineage>
</organism>
<comment type="caution">
    <text evidence="2">The sequence shown here is derived from an EMBL/GenBank/DDBJ whole genome shotgun (WGS) entry which is preliminary data.</text>
</comment>
<sequence>SDQPRDSQLDSKLSGDSEEIEEQHESKEQHTSLKKQVRFNNNKLPVGPGSTQFVTFIGKMARMYCAPTYADWPIVPDEIKKHILKRDVYDLSPTRQVGVLLKANISWKNWKHRLHKVYDQYSTNSEHMENIPKRKNKKIGKALLKFARLMKRKIMESSDGTVTRTHLFVATHTIIGRDGKGRVRELGTGVTKTVVHASAPYIKIVEEKKRKRESTYENVRLVMQHLDKETRARTILEEKLEGYALEFENTSPQKVTLALAFSSTIKFLCFHSLTMPPITAAPHMCFTRELHPFSLCNAPMTEFNRPTKENLFATSSQNSIAKEQDQMTWFRDSIAH</sequence>
<evidence type="ECO:0000313" key="2">
    <source>
        <dbReference type="EMBL" id="KAF9588029.1"/>
    </source>
</evidence>
<dbReference type="Proteomes" id="UP000631114">
    <property type="component" value="Unassembled WGS sequence"/>
</dbReference>
<reference evidence="2 3" key="1">
    <citation type="submission" date="2020-10" db="EMBL/GenBank/DDBJ databases">
        <title>The Coptis chinensis genome and diversification of protoberbering-type alkaloids.</title>
        <authorList>
            <person name="Wang B."/>
            <person name="Shu S."/>
            <person name="Song C."/>
            <person name="Liu Y."/>
        </authorList>
    </citation>
    <scope>NUCLEOTIDE SEQUENCE [LARGE SCALE GENOMIC DNA]</scope>
    <source>
        <strain evidence="2">HL-2020</strain>
        <tissue evidence="2">Leaf</tissue>
    </source>
</reference>
<dbReference type="OrthoDB" id="1932876at2759"/>
<protein>
    <submittedName>
        <fullName evidence="2">Uncharacterized protein</fullName>
    </submittedName>
</protein>
<feature type="compositionally biased region" description="Basic and acidic residues" evidence="1">
    <location>
        <begin position="1"/>
        <end position="15"/>
    </location>
</feature>
<feature type="region of interest" description="Disordered" evidence="1">
    <location>
        <begin position="1"/>
        <end position="33"/>
    </location>
</feature>
<dbReference type="AlphaFoldDB" id="A0A835GVA4"/>